<dbReference type="PANTHER" id="PTHR43649:SF31">
    <property type="entry name" value="SN-GLYCEROL-3-PHOSPHATE-BINDING PERIPLASMIC PROTEIN UGPB"/>
    <property type="match status" value="1"/>
</dbReference>
<dbReference type="CDD" id="cd14748">
    <property type="entry name" value="PBP2_UgpB"/>
    <property type="match status" value="1"/>
</dbReference>
<dbReference type="Gene3D" id="3.40.190.10">
    <property type="entry name" value="Periplasmic binding protein-like II"/>
    <property type="match status" value="1"/>
</dbReference>
<comment type="similarity">
    <text evidence="2">Belongs to the bacterial solute-binding protein 1 family.</text>
</comment>
<dbReference type="Proteomes" id="UP000654345">
    <property type="component" value="Unassembled WGS sequence"/>
</dbReference>
<evidence type="ECO:0000313" key="5">
    <source>
        <dbReference type="EMBL" id="GHO51900.1"/>
    </source>
</evidence>
<sequence length="412" mass="45713">MECPQQTNTRVALPEQGKVTLTVAYWSSSPVEDALVEANLQQFQRLHPNILIKKELIRGDYSSAIQADLKRGQMPDVFYLQPRMANIYISQGVLLNLSPYMARDKVAATDFYPGLISSFSCKRGQVYGLPKDWNALGVFYNKRLFAAAHLPEPGPNWTWQDLRTTAQKLTSVDAQGRAQTYGLTLQLDSSRWLAFLLANGGSVLSPDGTRATFNSKAGVEAMNYYTSFMRQDASSTLPTALVPATAQEEFDAFGMGHSAMVIEGGWLVTYIQQNYPQTDYGIAPLPKGPGGKQANLIYTNAWAASAQSKHPEASWELIHYMTGQDVQRSQLQAGFALPTLRNMNINAYLQAHPKINVLFEGANYGYLDNFGKYDQYIHDRLNLAIQSVLFSQTSSQAALNRAAMQVNQILSP</sequence>
<dbReference type="EMBL" id="BNJG01000001">
    <property type="protein sequence ID" value="GHO51900.1"/>
    <property type="molecule type" value="Genomic_DNA"/>
</dbReference>
<protein>
    <submittedName>
        <fullName evidence="5">ABC transporter substrate-binding protein</fullName>
    </submittedName>
</protein>
<evidence type="ECO:0000256" key="2">
    <source>
        <dbReference type="ARBA" id="ARBA00008520"/>
    </source>
</evidence>
<evidence type="ECO:0000256" key="1">
    <source>
        <dbReference type="ARBA" id="ARBA00004196"/>
    </source>
</evidence>
<dbReference type="SUPFAM" id="SSF53850">
    <property type="entry name" value="Periplasmic binding protein-like II"/>
    <property type="match status" value="1"/>
</dbReference>
<gene>
    <name evidence="5" type="ORF">KSB_03750</name>
</gene>
<name>A0ABQ3UGR3_9CHLR</name>
<comment type="caution">
    <text evidence="5">The sequence shown here is derived from an EMBL/GenBank/DDBJ whole genome shotgun (WGS) entry which is preliminary data.</text>
</comment>
<evidence type="ECO:0000256" key="3">
    <source>
        <dbReference type="ARBA" id="ARBA00022448"/>
    </source>
</evidence>
<dbReference type="PANTHER" id="PTHR43649">
    <property type="entry name" value="ARABINOSE-BINDING PROTEIN-RELATED"/>
    <property type="match status" value="1"/>
</dbReference>
<dbReference type="InterPro" id="IPR050490">
    <property type="entry name" value="Bact_solute-bd_prot1"/>
</dbReference>
<keyword evidence="3" id="KW-0813">Transport</keyword>
<organism evidence="5 6">
    <name type="scientific">Ktedonobacter robiniae</name>
    <dbReference type="NCBI Taxonomy" id="2778365"/>
    <lineage>
        <taxon>Bacteria</taxon>
        <taxon>Bacillati</taxon>
        <taxon>Chloroflexota</taxon>
        <taxon>Ktedonobacteria</taxon>
        <taxon>Ktedonobacterales</taxon>
        <taxon>Ktedonobacteraceae</taxon>
        <taxon>Ktedonobacter</taxon>
    </lineage>
</organism>
<dbReference type="InterPro" id="IPR006059">
    <property type="entry name" value="SBP"/>
</dbReference>
<dbReference type="RefSeq" id="WP_201368863.1">
    <property type="nucleotide sequence ID" value="NZ_BNJG01000001.1"/>
</dbReference>
<proteinExistence type="inferred from homology"/>
<evidence type="ECO:0000313" key="6">
    <source>
        <dbReference type="Proteomes" id="UP000654345"/>
    </source>
</evidence>
<keyword evidence="4" id="KW-0732">Signal</keyword>
<comment type="subcellular location">
    <subcellularLocation>
        <location evidence="1">Cell envelope</location>
    </subcellularLocation>
</comment>
<dbReference type="Pfam" id="PF01547">
    <property type="entry name" value="SBP_bac_1"/>
    <property type="match status" value="1"/>
</dbReference>
<keyword evidence="6" id="KW-1185">Reference proteome</keyword>
<evidence type="ECO:0000256" key="4">
    <source>
        <dbReference type="ARBA" id="ARBA00022729"/>
    </source>
</evidence>
<accession>A0ABQ3UGR3</accession>
<reference evidence="5 6" key="1">
    <citation type="journal article" date="2021" name="Int. J. Syst. Evol. Microbiol.">
        <title>Reticulibacter mediterranei gen. nov., sp. nov., within the new family Reticulibacteraceae fam. nov., and Ktedonospora formicarum gen. nov., sp. nov., Ktedonobacter robiniae sp. nov., Dictyobacter formicarum sp. nov. and Dictyobacter arantiisoli sp. nov., belonging to the class Ktedonobacteria.</title>
        <authorList>
            <person name="Yabe S."/>
            <person name="Zheng Y."/>
            <person name="Wang C.M."/>
            <person name="Sakai Y."/>
            <person name="Abe K."/>
            <person name="Yokota A."/>
            <person name="Donadio S."/>
            <person name="Cavaletti L."/>
            <person name="Monciardini P."/>
        </authorList>
    </citation>
    <scope>NUCLEOTIDE SEQUENCE [LARGE SCALE GENOMIC DNA]</scope>
    <source>
        <strain evidence="5 6">SOSP1-30</strain>
    </source>
</reference>